<feature type="domain" description="DUF3074" evidence="1">
    <location>
        <begin position="5"/>
        <end position="139"/>
    </location>
</feature>
<dbReference type="PANTHER" id="PTHR40370">
    <property type="entry name" value="EXPRESSED PROTEIN"/>
    <property type="match status" value="1"/>
</dbReference>
<protein>
    <recommendedName>
        <fullName evidence="1">DUF3074 domain-containing protein</fullName>
    </recommendedName>
</protein>
<accession>A0A6A6HXB5</accession>
<keyword evidence="3" id="KW-1185">Reference proteome</keyword>
<dbReference type="AlphaFoldDB" id="A0A6A6HXB5"/>
<evidence type="ECO:0000313" key="2">
    <source>
        <dbReference type="EMBL" id="KAF2242677.1"/>
    </source>
</evidence>
<dbReference type="OrthoDB" id="6423603at2759"/>
<organism evidence="2 3">
    <name type="scientific">Trematosphaeria pertusa</name>
    <dbReference type="NCBI Taxonomy" id="390896"/>
    <lineage>
        <taxon>Eukaryota</taxon>
        <taxon>Fungi</taxon>
        <taxon>Dikarya</taxon>
        <taxon>Ascomycota</taxon>
        <taxon>Pezizomycotina</taxon>
        <taxon>Dothideomycetes</taxon>
        <taxon>Pleosporomycetidae</taxon>
        <taxon>Pleosporales</taxon>
        <taxon>Massarineae</taxon>
        <taxon>Trematosphaeriaceae</taxon>
        <taxon>Trematosphaeria</taxon>
    </lineage>
</organism>
<proteinExistence type="predicted"/>
<reference evidence="2" key="1">
    <citation type="journal article" date="2020" name="Stud. Mycol.">
        <title>101 Dothideomycetes genomes: a test case for predicting lifestyles and emergence of pathogens.</title>
        <authorList>
            <person name="Haridas S."/>
            <person name="Albert R."/>
            <person name="Binder M."/>
            <person name="Bloem J."/>
            <person name="Labutti K."/>
            <person name="Salamov A."/>
            <person name="Andreopoulos B."/>
            <person name="Baker S."/>
            <person name="Barry K."/>
            <person name="Bills G."/>
            <person name="Bluhm B."/>
            <person name="Cannon C."/>
            <person name="Castanera R."/>
            <person name="Culley D."/>
            <person name="Daum C."/>
            <person name="Ezra D."/>
            <person name="Gonzalez J."/>
            <person name="Henrissat B."/>
            <person name="Kuo A."/>
            <person name="Liang C."/>
            <person name="Lipzen A."/>
            <person name="Lutzoni F."/>
            <person name="Magnuson J."/>
            <person name="Mondo S."/>
            <person name="Nolan M."/>
            <person name="Ohm R."/>
            <person name="Pangilinan J."/>
            <person name="Park H.-J."/>
            <person name="Ramirez L."/>
            <person name="Alfaro M."/>
            <person name="Sun H."/>
            <person name="Tritt A."/>
            <person name="Yoshinaga Y."/>
            <person name="Zwiers L.-H."/>
            <person name="Turgeon B."/>
            <person name="Goodwin S."/>
            <person name="Spatafora J."/>
            <person name="Crous P."/>
            <person name="Grigoriev I."/>
        </authorList>
    </citation>
    <scope>NUCLEOTIDE SEQUENCE</scope>
    <source>
        <strain evidence="2">CBS 122368</strain>
    </source>
</reference>
<dbReference type="RefSeq" id="XP_033677681.1">
    <property type="nucleotide sequence ID" value="XM_033830239.1"/>
</dbReference>
<dbReference type="EMBL" id="ML987207">
    <property type="protein sequence ID" value="KAF2242677.1"/>
    <property type="molecule type" value="Genomic_DNA"/>
</dbReference>
<sequence>MPASWLLSDRFFTVLVISGARRDLVHSTTHFAEAMDMQIPIDLSTFPAAIKARSHAQLHANKLVYEPPVANPTPFQKSRKGRKLVEGVYVSLEKVAQLKQGDNVINKWEMKTASDARGGLPKWMQNMGVPGAIAKDVGLAGKFILEATEEGVSGPTLVPYEALRICLDMELDIRVGWSRGSGGGGFEQGRG</sequence>
<evidence type="ECO:0000313" key="3">
    <source>
        <dbReference type="Proteomes" id="UP000800094"/>
    </source>
</evidence>
<dbReference type="PANTHER" id="PTHR40370:SF1">
    <property type="entry name" value="DUF3074 DOMAIN-CONTAINING PROTEIN"/>
    <property type="match status" value="1"/>
</dbReference>
<dbReference type="GeneID" id="54583569"/>
<dbReference type="Proteomes" id="UP000800094">
    <property type="component" value="Unassembled WGS sequence"/>
</dbReference>
<gene>
    <name evidence="2" type="ORF">BU26DRAFT_524245</name>
</gene>
<name>A0A6A6HXB5_9PLEO</name>
<dbReference type="Pfam" id="PF11274">
    <property type="entry name" value="DUF3074"/>
    <property type="match status" value="1"/>
</dbReference>
<evidence type="ECO:0000259" key="1">
    <source>
        <dbReference type="Pfam" id="PF11274"/>
    </source>
</evidence>
<dbReference type="InterPro" id="IPR024500">
    <property type="entry name" value="DUF3074"/>
</dbReference>